<dbReference type="GO" id="GO:0005829">
    <property type="term" value="C:cytosol"/>
    <property type="evidence" value="ECO:0007669"/>
    <property type="project" value="TreeGrafter"/>
</dbReference>
<dbReference type="InterPro" id="IPR039039">
    <property type="entry name" value="RAI1-like_fam"/>
</dbReference>
<dbReference type="GO" id="GO:0004518">
    <property type="term" value="F:nuclease activity"/>
    <property type="evidence" value="ECO:0007669"/>
    <property type="project" value="UniProtKB-KW"/>
</dbReference>
<dbReference type="AlphaFoldDB" id="A0A8S0ZYQ5"/>
<dbReference type="GO" id="GO:0110155">
    <property type="term" value="P:NAD-cap decapping"/>
    <property type="evidence" value="ECO:0007669"/>
    <property type="project" value="TreeGrafter"/>
</dbReference>
<evidence type="ECO:0000313" key="5">
    <source>
        <dbReference type="Proteomes" id="UP000494256"/>
    </source>
</evidence>
<protein>
    <recommendedName>
        <fullName evidence="2">Decapping nuclease</fullName>
        <ecNumber evidence="2">3.6.1.-</ecNumber>
    </recommendedName>
</protein>
<dbReference type="EMBL" id="CADEBD010000303">
    <property type="protein sequence ID" value="CAB3237291.1"/>
    <property type="molecule type" value="Genomic_DNA"/>
</dbReference>
<sequence length="413" mass="48690">MQPELHVEPNIYMKAFPHFDRPKVIGYIGLENLKFARRICNDRVHYDLNLHLDKAIHQPADFDVKLTELLKFLLENERRLNYPIEKSLDRAKFFCYRGLLTCVACTPYENRESWKIVAILHKGNIYLCARDTDDKINRKLNMTDRDKQFTSWGYKFEQYLLSDEPYSEPNPDVPVDETEEFSLVFTTNLNSHTIVYGAEMDGLRCDQGPVSKPPTEQGPDEIVNYFNTKQFIELKTNRHIDHPRQETSFRRFKSKKWWCQSFLVGIDTIVCGYRNDDGIVEELRICDVKDLAKKAQRFWNPNVCFNFLDTFLVYVKRCLARKVKYKYGEKALNNLQTLPLVSILFEWQPGKPVQVSEGYSHEDDPILMPWFLENYDASFNKRLNVRRFGVALAEQEDQKHCNGDLTEGHRDDW</sequence>
<dbReference type="PANTHER" id="PTHR12395:SF9">
    <property type="entry name" value="DECAPPING AND EXORIBONUCLEASE PROTEIN"/>
    <property type="match status" value="1"/>
</dbReference>
<reference evidence="4 5" key="1">
    <citation type="submission" date="2020-04" db="EMBL/GenBank/DDBJ databases">
        <authorList>
            <person name="Wallbank WR R."/>
            <person name="Pardo Diaz C."/>
            <person name="Kozak K."/>
            <person name="Martin S."/>
            <person name="Jiggins C."/>
            <person name="Moest M."/>
            <person name="Warren A I."/>
            <person name="Byers J.R.P. K."/>
            <person name="Montejo-Kovacevich G."/>
            <person name="Yen C E."/>
        </authorList>
    </citation>
    <scope>NUCLEOTIDE SEQUENCE [LARGE SCALE GENOMIC DNA]</scope>
</reference>
<comment type="cofactor">
    <cofactor evidence="2">
        <name>a divalent metal cation</name>
        <dbReference type="ChEBI" id="CHEBI:60240"/>
    </cofactor>
</comment>
<proteinExistence type="inferred from homology"/>
<dbReference type="EC" id="3.6.1.-" evidence="2"/>
<comment type="caution">
    <text evidence="4">The sequence shown here is derived from an EMBL/GenBank/DDBJ whole genome shotgun (WGS) entry which is preliminary data.</text>
</comment>
<keyword evidence="2" id="KW-0694">RNA-binding</keyword>
<comment type="similarity">
    <text evidence="1 2">Belongs to the DXO/Dom3Z family.</text>
</comment>
<dbReference type="PANTHER" id="PTHR12395">
    <property type="entry name" value="DOM-3 RELATED"/>
    <property type="match status" value="1"/>
</dbReference>
<dbReference type="InterPro" id="IPR013961">
    <property type="entry name" value="RAI1"/>
</dbReference>
<dbReference type="GO" id="GO:0046872">
    <property type="term" value="F:metal ion binding"/>
    <property type="evidence" value="ECO:0007669"/>
    <property type="project" value="UniProtKB-KW"/>
</dbReference>
<evidence type="ECO:0000313" key="4">
    <source>
        <dbReference type="EMBL" id="CAB3237291.1"/>
    </source>
</evidence>
<dbReference type="Proteomes" id="UP000494256">
    <property type="component" value="Unassembled WGS sequence"/>
</dbReference>
<dbReference type="OrthoDB" id="10249039at2759"/>
<keyword evidence="2" id="KW-0539">Nucleus</keyword>
<keyword evidence="2" id="KW-0540">Nuclease</keyword>
<dbReference type="GO" id="GO:0005634">
    <property type="term" value="C:nucleus"/>
    <property type="evidence" value="ECO:0007669"/>
    <property type="project" value="UniProtKB-SubCell"/>
</dbReference>
<name>A0A8S0ZYQ5_ARCPL</name>
<gene>
    <name evidence="4" type="ORF">APLA_LOCUS7803</name>
</gene>
<keyword evidence="2" id="KW-0479">Metal-binding</keyword>
<comment type="subcellular location">
    <subcellularLocation>
        <location evidence="2">Nucleus</location>
    </subcellularLocation>
</comment>
<accession>A0A8S0ZYQ5</accession>
<dbReference type="GO" id="GO:0034353">
    <property type="term" value="F:mRNA 5'-diphosphatase activity"/>
    <property type="evidence" value="ECO:0007669"/>
    <property type="project" value="TreeGrafter"/>
</dbReference>
<comment type="function">
    <text evidence="2">Decapping enzyme for NAD-capped RNAs: specifically hydrolyzes the nicotinamide adenine dinucleotide (NAD) cap from a subset of RNAs by removing the entire NAD moiety from the 5'-end of an NAD-capped RNA.</text>
</comment>
<evidence type="ECO:0000256" key="1">
    <source>
        <dbReference type="ARBA" id="ARBA00006562"/>
    </source>
</evidence>
<dbReference type="Pfam" id="PF08652">
    <property type="entry name" value="RAI1"/>
    <property type="match status" value="1"/>
</dbReference>
<dbReference type="GO" id="GO:0003723">
    <property type="term" value="F:RNA binding"/>
    <property type="evidence" value="ECO:0007669"/>
    <property type="project" value="UniProtKB-KW"/>
</dbReference>
<evidence type="ECO:0000256" key="2">
    <source>
        <dbReference type="RuleBase" id="RU367113"/>
    </source>
</evidence>
<keyword evidence="2" id="KW-0547">Nucleotide-binding</keyword>
<organism evidence="4 5">
    <name type="scientific">Arctia plantaginis</name>
    <name type="common">Wood tiger moth</name>
    <name type="synonym">Phalaena plantaginis</name>
    <dbReference type="NCBI Taxonomy" id="874455"/>
    <lineage>
        <taxon>Eukaryota</taxon>
        <taxon>Metazoa</taxon>
        <taxon>Ecdysozoa</taxon>
        <taxon>Arthropoda</taxon>
        <taxon>Hexapoda</taxon>
        <taxon>Insecta</taxon>
        <taxon>Pterygota</taxon>
        <taxon>Neoptera</taxon>
        <taxon>Endopterygota</taxon>
        <taxon>Lepidoptera</taxon>
        <taxon>Glossata</taxon>
        <taxon>Ditrysia</taxon>
        <taxon>Noctuoidea</taxon>
        <taxon>Erebidae</taxon>
        <taxon>Arctiinae</taxon>
        <taxon>Arctia</taxon>
    </lineage>
</organism>
<evidence type="ECO:0000259" key="3">
    <source>
        <dbReference type="Pfam" id="PF08652"/>
    </source>
</evidence>
<dbReference type="GO" id="GO:0000166">
    <property type="term" value="F:nucleotide binding"/>
    <property type="evidence" value="ECO:0007669"/>
    <property type="project" value="UniProtKB-KW"/>
</dbReference>
<keyword evidence="2" id="KW-0378">Hydrolase</keyword>
<feature type="domain" description="RAI1-like" evidence="3">
    <location>
        <begin position="43"/>
        <end position="322"/>
    </location>
</feature>
<dbReference type="GO" id="GO:0000956">
    <property type="term" value="P:nuclear-transcribed mRNA catabolic process"/>
    <property type="evidence" value="ECO:0007669"/>
    <property type="project" value="TreeGrafter"/>
</dbReference>